<protein>
    <submittedName>
        <fullName evidence="1">Uncharacterized protein</fullName>
    </submittedName>
</protein>
<evidence type="ECO:0000313" key="1">
    <source>
        <dbReference type="EMBL" id="MCG7945890.1"/>
    </source>
</evidence>
<name>A0A9E4N2Z4_9GAMM</name>
<dbReference type="AlphaFoldDB" id="A0A9E4N2Z4"/>
<gene>
    <name evidence="1" type="ORF">JAZ07_06015</name>
</gene>
<dbReference type="EMBL" id="JAEPCM010000190">
    <property type="protein sequence ID" value="MCG7945890.1"/>
    <property type="molecule type" value="Genomic_DNA"/>
</dbReference>
<proteinExistence type="predicted"/>
<sequence length="88" mass="10292">KGVSYSTLRGLAIEKLDAFNYYMYRLDPFTLFEHLYSNIFQSFRTPIDADVGSFGLYRVLHRITRLGEHSGRYSDSKGWLTGWPMFRG</sequence>
<feature type="non-terminal residue" evidence="1">
    <location>
        <position position="1"/>
    </location>
</feature>
<dbReference type="Proteomes" id="UP000886667">
    <property type="component" value="Unassembled WGS sequence"/>
</dbReference>
<evidence type="ECO:0000313" key="2">
    <source>
        <dbReference type="Proteomes" id="UP000886667"/>
    </source>
</evidence>
<reference evidence="1" key="1">
    <citation type="journal article" date="2021" name="Proc. Natl. Acad. Sci. U.S.A.">
        <title>Global biogeography of chemosynthetic symbionts reveals both localized and globally distributed symbiont groups. .</title>
        <authorList>
            <person name="Osvatic J.T."/>
            <person name="Wilkins L.G.E."/>
            <person name="Leibrecht L."/>
            <person name="Leray M."/>
            <person name="Zauner S."/>
            <person name="Polzin J."/>
            <person name="Camacho Y."/>
            <person name="Gros O."/>
            <person name="van Gils J.A."/>
            <person name="Eisen J.A."/>
            <person name="Petersen J.M."/>
            <person name="Yuen B."/>
        </authorList>
    </citation>
    <scope>NUCLEOTIDE SEQUENCE</scope>
    <source>
        <strain evidence="1">MAGclacostrist064TRANS</strain>
    </source>
</reference>
<accession>A0A9E4N2Z4</accession>
<comment type="caution">
    <text evidence="1">The sequence shown here is derived from an EMBL/GenBank/DDBJ whole genome shotgun (WGS) entry which is preliminary data.</text>
</comment>
<organism evidence="1 2">
    <name type="scientific">Candidatus Thiodiazotropha taylori</name>
    <dbReference type="NCBI Taxonomy" id="2792791"/>
    <lineage>
        <taxon>Bacteria</taxon>
        <taxon>Pseudomonadati</taxon>
        <taxon>Pseudomonadota</taxon>
        <taxon>Gammaproteobacteria</taxon>
        <taxon>Chromatiales</taxon>
        <taxon>Sedimenticolaceae</taxon>
        <taxon>Candidatus Thiodiazotropha</taxon>
    </lineage>
</organism>